<organism evidence="1 2">
    <name type="scientific">Mycena chlorophos</name>
    <name type="common">Agaric fungus</name>
    <name type="synonym">Agaricus chlorophos</name>
    <dbReference type="NCBI Taxonomy" id="658473"/>
    <lineage>
        <taxon>Eukaryota</taxon>
        <taxon>Fungi</taxon>
        <taxon>Dikarya</taxon>
        <taxon>Basidiomycota</taxon>
        <taxon>Agaricomycotina</taxon>
        <taxon>Agaricomycetes</taxon>
        <taxon>Agaricomycetidae</taxon>
        <taxon>Agaricales</taxon>
        <taxon>Marasmiineae</taxon>
        <taxon>Mycenaceae</taxon>
        <taxon>Mycena</taxon>
    </lineage>
</organism>
<keyword evidence="2" id="KW-1185">Reference proteome</keyword>
<sequence length="341" mass="37970">MIQLSPKVDAVPCAGSRKTSRLPFSGAPDVGLWNTALSSVRKRIGASRSGRSYSRVLIVGVHRKQHKPECNEDDSEMSTSSIAEKLYKLSVVNPLLQDCFVSAFEMLSLPHSFLRTQPFVAAIDVLIEPVQRNDLTALVSALKSERKSQIPVPDALYKVAAMPQLQTFLRQKTSFVPKQVLQCWKEMRYNMDVDPNPARRNGALGIVCMYKAHSVGISESFLCEIDAAALDPMRNASDPAEGKQLLTVAENLLLANTIIQVGTKREDMFGLRAQLSKRDIGVIKDYVEERDLMLEGGKVPYNNPYYPASLLRKHVAELEEVENRGAREEGTRRKSAVLKVQ</sequence>
<evidence type="ECO:0000313" key="1">
    <source>
        <dbReference type="EMBL" id="GAT47195.1"/>
    </source>
</evidence>
<accession>A0ABQ0L7R1</accession>
<reference evidence="1" key="1">
    <citation type="submission" date="2014-09" db="EMBL/GenBank/DDBJ databases">
        <title>Genome sequence of the luminous mushroom Mycena chlorophos for searching fungal bioluminescence genes.</title>
        <authorList>
            <person name="Tanaka Y."/>
            <person name="Kasuga D."/>
            <person name="Oba Y."/>
            <person name="Hase S."/>
            <person name="Sato K."/>
            <person name="Oba Y."/>
            <person name="Sakakibara Y."/>
        </authorList>
    </citation>
    <scope>NUCLEOTIDE SEQUENCE</scope>
</reference>
<name>A0ABQ0L7R1_MYCCL</name>
<protein>
    <submittedName>
        <fullName evidence="1">Uncharacterized protein</fullName>
    </submittedName>
</protein>
<evidence type="ECO:0000313" key="2">
    <source>
        <dbReference type="Proteomes" id="UP000815677"/>
    </source>
</evidence>
<dbReference type="Proteomes" id="UP000815677">
    <property type="component" value="Unassembled WGS sequence"/>
</dbReference>
<gene>
    <name evidence="1" type="ORF">MCHLO_04667</name>
</gene>
<proteinExistence type="predicted"/>
<dbReference type="EMBL" id="DF843201">
    <property type="protein sequence ID" value="GAT47195.1"/>
    <property type="molecule type" value="Genomic_DNA"/>
</dbReference>